<dbReference type="PANTHER" id="PTHR20899:SF1">
    <property type="entry name" value="PIERCER OF MICROTUBULE WALL 1 PROTEIN"/>
    <property type="match status" value="1"/>
</dbReference>
<keyword evidence="2" id="KW-0963">Cytoplasm</keyword>
<keyword evidence="4" id="KW-0966">Cell projection</keyword>
<evidence type="ECO:0000256" key="6">
    <source>
        <dbReference type="SAM" id="MobiDB-lite"/>
    </source>
</evidence>
<evidence type="ECO:0000256" key="4">
    <source>
        <dbReference type="ARBA" id="ARBA00023273"/>
    </source>
</evidence>
<reference evidence="7" key="1">
    <citation type="submission" date="2023-05" db="EMBL/GenBank/DDBJ databases">
        <authorList>
            <person name="Stuckert A."/>
        </authorList>
    </citation>
    <scope>NUCLEOTIDE SEQUENCE</scope>
</reference>
<gene>
    <name evidence="7" type="ORF">SPARVUS_LOCUS4012636</name>
</gene>
<keyword evidence="3" id="KW-0206">Cytoskeleton</keyword>
<organism evidence="7 8">
    <name type="scientific">Staurois parvus</name>
    <dbReference type="NCBI Taxonomy" id="386267"/>
    <lineage>
        <taxon>Eukaryota</taxon>
        <taxon>Metazoa</taxon>
        <taxon>Chordata</taxon>
        <taxon>Craniata</taxon>
        <taxon>Vertebrata</taxon>
        <taxon>Euteleostomi</taxon>
        <taxon>Amphibia</taxon>
        <taxon>Batrachia</taxon>
        <taxon>Anura</taxon>
        <taxon>Neobatrachia</taxon>
        <taxon>Ranoidea</taxon>
        <taxon>Ranidae</taxon>
        <taxon>Staurois</taxon>
    </lineage>
</organism>
<dbReference type="Pfam" id="PF14892">
    <property type="entry name" value="PIRC1_2"/>
    <property type="match status" value="1"/>
</dbReference>
<comment type="caution">
    <text evidence="7">The sequence shown here is derived from an EMBL/GenBank/DDBJ whole genome shotgun (WGS) entry which is preliminary data.</text>
</comment>
<protein>
    <submittedName>
        <fullName evidence="7">Uncharacterized protein</fullName>
    </submittedName>
</protein>
<evidence type="ECO:0000256" key="1">
    <source>
        <dbReference type="ARBA" id="ARBA00004430"/>
    </source>
</evidence>
<comment type="similarity">
    <text evidence="5">Belongs to the PIERCE1 family.</text>
</comment>
<sequence>MADNPPPHISSEGQETTYPQTSDFYRVQPDLPAKFNHPETWRQGYRTKPGNPLYRTTNQTYGSKPPSVHEMPTKFKGVSDKFSEAATKCGMYRNNGLNTHMEKSFVTGPDNLITFHDRLNFHRSYNISGPSQSA</sequence>
<name>A0ABN9C0L4_9NEOB</name>
<keyword evidence="8" id="KW-1185">Reference proteome</keyword>
<evidence type="ECO:0000256" key="2">
    <source>
        <dbReference type="ARBA" id="ARBA00022490"/>
    </source>
</evidence>
<evidence type="ECO:0000256" key="5">
    <source>
        <dbReference type="ARBA" id="ARBA00038014"/>
    </source>
</evidence>
<dbReference type="InterPro" id="IPR026507">
    <property type="entry name" value="PIRC1/2"/>
</dbReference>
<dbReference type="EMBL" id="CATNWA010007055">
    <property type="protein sequence ID" value="CAI9553279.1"/>
    <property type="molecule type" value="Genomic_DNA"/>
</dbReference>
<accession>A0ABN9C0L4</accession>
<evidence type="ECO:0000256" key="3">
    <source>
        <dbReference type="ARBA" id="ARBA00023212"/>
    </source>
</evidence>
<evidence type="ECO:0000313" key="8">
    <source>
        <dbReference type="Proteomes" id="UP001162483"/>
    </source>
</evidence>
<feature type="region of interest" description="Disordered" evidence="6">
    <location>
        <begin position="1"/>
        <end position="73"/>
    </location>
</feature>
<feature type="compositionally biased region" description="Polar residues" evidence="6">
    <location>
        <begin position="11"/>
        <end position="23"/>
    </location>
</feature>
<comment type="subcellular location">
    <subcellularLocation>
        <location evidence="1">Cytoplasm</location>
        <location evidence="1">Cytoskeleton</location>
        <location evidence="1">Cilium axoneme</location>
    </subcellularLocation>
</comment>
<dbReference type="PANTHER" id="PTHR20899">
    <property type="entry name" value="PIERCE HOMOLOG"/>
    <property type="match status" value="1"/>
</dbReference>
<proteinExistence type="inferred from homology"/>
<dbReference type="Proteomes" id="UP001162483">
    <property type="component" value="Unassembled WGS sequence"/>
</dbReference>
<evidence type="ECO:0000313" key="7">
    <source>
        <dbReference type="EMBL" id="CAI9553279.1"/>
    </source>
</evidence>